<comment type="caution">
    <text evidence="1">The sequence shown here is derived from an EMBL/GenBank/DDBJ whole genome shotgun (WGS) entry which is preliminary data.</text>
</comment>
<keyword evidence="2" id="KW-1185">Reference proteome</keyword>
<evidence type="ECO:0000313" key="1">
    <source>
        <dbReference type="EMBL" id="CAK9028979.1"/>
    </source>
</evidence>
<evidence type="ECO:0000313" key="2">
    <source>
        <dbReference type="Proteomes" id="UP001642464"/>
    </source>
</evidence>
<reference evidence="1 2" key="1">
    <citation type="submission" date="2024-02" db="EMBL/GenBank/DDBJ databases">
        <authorList>
            <person name="Chen Y."/>
            <person name="Shah S."/>
            <person name="Dougan E. K."/>
            <person name="Thang M."/>
            <person name="Chan C."/>
        </authorList>
    </citation>
    <scope>NUCLEOTIDE SEQUENCE [LARGE SCALE GENOMIC DNA]</scope>
</reference>
<proteinExistence type="predicted"/>
<accession>A0ABP0KQ21</accession>
<organism evidence="1 2">
    <name type="scientific">Durusdinium trenchii</name>
    <dbReference type="NCBI Taxonomy" id="1381693"/>
    <lineage>
        <taxon>Eukaryota</taxon>
        <taxon>Sar</taxon>
        <taxon>Alveolata</taxon>
        <taxon>Dinophyceae</taxon>
        <taxon>Suessiales</taxon>
        <taxon>Symbiodiniaceae</taxon>
        <taxon>Durusdinium</taxon>
    </lineage>
</organism>
<name>A0ABP0KQ21_9DINO</name>
<sequence length="257" mass="30051">MLILENPTGHVAGILETDTWTTEVERGPRGQRVPHGELFEWFSVGEERFYVIWHVQWEAVQGESFELLSDAERKFEQLREVYKALQRSLAVTGLLVDASYRERRFLGVREDGIMKKFREWWQQQQTAAVLARDVGETLLCKAAKAQQWDLVVWMLRSPSERRRVFGPSWGGACHASPGPTIQNPDGLIKQGIKEKDEEIRTGKDRKKQAYCLDQSGRTIDIHLRIQPIRNFMKFRRSARIILATIVRYRKYLNYFEL</sequence>
<gene>
    <name evidence="1" type="ORF">SCF082_LOCUS18589</name>
</gene>
<dbReference type="Proteomes" id="UP001642464">
    <property type="component" value="Unassembled WGS sequence"/>
</dbReference>
<dbReference type="EMBL" id="CAXAMM010012470">
    <property type="protein sequence ID" value="CAK9028979.1"/>
    <property type="molecule type" value="Genomic_DNA"/>
</dbReference>
<protein>
    <submittedName>
        <fullName evidence="1">Uncharacterized protein</fullName>
    </submittedName>
</protein>